<dbReference type="EMBL" id="JACOQK010000001">
    <property type="protein sequence ID" value="MBC5787311.1"/>
    <property type="molecule type" value="Genomic_DNA"/>
</dbReference>
<organism evidence="5 6">
    <name type="scientific">Clostridium facile</name>
    <dbReference type="NCBI Taxonomy" id="2763035"/>
    <lineage>
        <taxon>Bacteria</taxon>
        <taxon>Bacillati</taxon>
        <taxon>Bacillota</taxon>
        <taxon>Clostridia</taxon>
        <taxon>Eubacteriales</taxon>
        <taxon>Clostridiaceae</taxon>
        <taxon>Clostridium</taxon>
    </lineage>
</organism>
<sequence length="376" mass="43508">MRKKGFRLKRLGFGMMRLPKIGEDDANIDMETVCKMVDTFLEKGFTYFDTAYMYHEFKSEIALREALVKRHPRESFTVATKMPTMFLKKQEDLDRIFQEQLEKCGVDYFDYYLLHNLKIDHNQIAEKFHAFEFIQQKKEEGKIRNIGFSYHDNAELLDEILTKHPEVDFVQLQLNYLDWENESIQSRKCYEVATKHKKPVVVMEPVKGGTLANVPESVEQLFHQAHPDWSFASWAIRYVASLENVMVVLSGMSNMEQLLDNTGYMEDFKPLTAEEQKVISQAVDQINKSIAVPCTACEYCVAGCPKKIAIPKYFALYNAEQLSSNKGFSIQSVYYENYAKTYGKASDCIECGQCERACPQHIDIIQQLKNVAKAFE</sequence>
<dbReference type="CDD" id="cd19096">
    <property type="entry name" value="AKR_Fe-S_oxidoreductase"/>
    <property type="match status" value="1"/>
</dbReference>
<dbReference type="RefSeq" id="WP_186996321.1">
    <property type="nucleotide sequence ID" value="NZ_JACOQK010000001.1"/>
</dbReference>
<dbReference type="Gene3D" id="3.30.70.20">
    <property type="match status" value="1"/>
</dbReference>
<dbReference type="InterPro" id="IPR017900">
    <property type="entry name" value="4Fe4S_Fe_S_CS"/>
</dbReference>
<comment type="caution">
    <text evidence="5">The sequence shown here is derived from an EMBL/GenBank/DDBJ whole genome shotgun (WGS) entry which is preliminary data.</text>
</comment>
<reference evidence="5 6" key="1">
    <citation type="submission" date="2020-08" db="EMBL/GenBank/DDBJ databases">
        <title>Genome public.</title>
        <authorList>
            <person name="Liu C."/>
            <person name="Sun Q."/>
        </authorList>
    </citation>
    <scope>NUCLEOTIDE SEQUENCE [LARGE SCALE GENOMIC DNA]</scope>
    <source>
        <strain evidence="5 6">NSJ-27</strain>
    </source>
</reference>
<evidence type="ECO:0000256" key="1">
    <source>
        <dbReference type="ARBA" id="ARBA00022723"/>
    </source>
</evidence>
<dbReference type="PANTHER" id="PTHR43312:SF2">
    <property type="entry name" value="OXIDOREDUCTASE"/>
    <property type="match status" value="1"/>
</dbReference>
<dbReference type="SUPFAM" id="SSF46548">
    <property type="entry name" value="alpha-helical ferredoxin"/>
    <property type="match status" value="1"/>
</dbReference>
<dbReference type="InterPro" id="IPR023210">
    <property type="entry name" value="NADP_OxRdtase_dom"/>
</dbReference>
<feature type="domain" description="4Fe-4S ferredoxin-type" evidence="4">
    <location>
        <begin position="339"/>
        <end position="370"/>
    </location>
</feature>
<evidence type="ECO:0000259" key="4">
    <source>
        <dbReference type="PROSITE" id="PS51379"/>
    </source>
</evidence>
<evidence type="ECO:0000313" key="5">
    <source>
        <dbReference type="EMBL" id="MBC5787311.1"/>
    </source>
</evidence>
<dbReference type="PANTHER" id="PTHR43312">
    <property type="entry name" value="D-THREO-ALDOSE 1-DEHYDROGENASE"/>
    <property type="match status" value="1"/>
</dbReference>
<gene>
    <name evidence="5" type="ORF">H8Z77_04625</name>
</gene>
<evidence type="ECO:0000256" key="3">
    <source>
        <dbReference type="ARBA" id="ARBA00023014"/>
    </source>
</evidence>
<dbReference type="PROSITE" id="PS51379">
    <property type="entry name" value="4FE4S_FER_2"/>
    <property type="match status" value="1"/>
</dbReference>
<dbReference type="InterPro" id="IPR017896">
    <property type="entry name" value="4Fe4S_Fe-S-bd"/>
</dbReference>
<dbReference type="Pfam" id="PF00248">
    <property type="entry name" value="Aldo_ket_red"/>
    <property type="match status" value="1"/>
</dbReference>
<keyword evidence="3" id="KW-0411">Iron-sulfur</keyword>
<name>A0ABR7IQB3_9CLOT</name>
<dbReference type="Gene3D" id="3.20.20.100">
    <property type="entry name" value="NADP-dependent oxidoreductase domain"/>
    <property type="match status" value="1"/>
</dbReference>
<proteinExistence type="predicted"/>
<dbReference type="SUPFAM" id="SSF51430">
    <property type="entry name" value="NAD(P)-linked oxidoreductase"/>
    <property type="match status" value="1"/>
</dbReference>
<dbReference type="InterPro" id="IPR053135">
    <property type="entry name" value="AKR2_Oxidoreductase"/>
</dbReference>
<dbReference type="Proteomes" id="UP000649151">
    <property type="component" value="Unassembled WGS sequence"/>
</dbReference>
<keyword evidence="6" id="KW-1185">Reference proteome</keyword>
<evidence type="ECO:0000256" key="2">
    <source>
        <dbReference type="ARBA" id="ARBA00023004"/>
    </source>
</evidence>
<evidence type="ECO:0000313" key="6">
    <source>
        <dbReference type="Proteomes" id="UP000649151"/>
    </source>
</evidence>
<keyword evidence="1" id="KW-0479">Metal-binding</keyword>
<protein>
    <submittedName>
        <fullName evidence="5">Aldo/keto reductase</fullName>
    </submittedName>
</protein>
<dbReference type="InterPro" id="IPR036812">
    <property type="entry name" value="NAD(P)_OxRdtase_dom_sf"/>
</dbReference>
<dbReference type="PROSITE" id="PS00198">
    <property type="entry name" value="4FE4S_FER_1"/>
    <property type="match status" value="1"/>
</dbReference>
<keyword evidence="2" id="KW-0408">Iron</keyword>
<accession>A0ABR7IQB3</accession>
<dbReference type="Pfam" id="PF13187">
    <property type="entry name" value="Fer4_9"/>
    <property type="match status" value="1"/>
</dbReference>